<keyword evidence="1" id="KW-0472">Membrane</keyword>
<evidence type="ECO:0000313" key="3">
    <source>
        <dbReference type="Proteomes" id="UP000222106"/>
    </source>
</evidence>
<evidence type="ECO:0000256" key="1">
    <source>
        <dbReference type="SAM" id="Phobius"/>
    </source>
</evidence>
<dbReference type="OrthoDB" id="3786870at2"/>
<dbReference type="EMBL" id="PDJI01000004">
    <property type="protein sequence ID" value="PFG39760.1"/>
    <property type="molecule type" value="Genomic_DNA"/>
</dbReference>
<protein>
    <submittedName>
        <fullName evidence="2">Uncharacterized protein</fullName>
    </submittedName>
</protein>
<dbReference type="Proteomes" id="UP000222106">
    <property type="component" value="Unassembled WGS sequence"/>
</dbReference>
<dbReference type="RefSeq" id="WP_143426999.1">
    <property type="nucleotide sequence ID" value="NZ_PDJI01000004.1"/>
</dbReference>
<proteinExistence type="predicted"/>
<reference evidence="2 3" key="1">
    <citation type="submission" date="2017-10" db="EMBL/GenBank/DDBJ databases">
        <title>Sequencing the genomes of 1000 actinobacteria strains.</title>
        <authorList>
            <person name="Klenk H.-P."/>
        </authorList>
    </citation>
    <scope>NUCLEOTIDE SEQUENCE [LARGE SCALE GENOMIC DNA]</scope>
    <source>
        <strain evidence="2 3">DSM 21838</strain>
    </source>
</reference>
<feature type="transmembrane region" description="Helical" evidence="1">
    <location>
        <begin position="93"/>
        <end position="112"/>
    </location>
</feature>
<feature type="transmembrane region" description="Helical" evidence="1">
    <location>
        <begin position="192"/>
        <end position="211"/>
    </location>
</feature>
<dbReference type="AlphaFoldDB" id="A0A2A9ENE5"/>
<keyword evidence="3" id="KW-1185">Reference proteome</keyword>
<feature type="transmembrane region" description="Helical" evidence="1">
    <location>
        <begin position="12"/>
        <end position="39"/>
    </location>
</feature>
<gene>
    <name evidence="2" type="ORF">ATJ97_2273</name>
</gene>
<keyword evidence="1" id="KW-1133">Transmembrane helix</keyword>
<comment type="caution">
    <text evidence="2">The sequence shown here is derived from an EMBL/GenBank/DDBJ whole genome shotgun (WGS) entry which is preliminary data.</text>
</comment>
<feature type="transmembrane region" description="Helical" evidence="1">
    <location>
        <begin position="119"/>
        <end position="139"/>
    </location>
</feature>
<accession>A0A2A9ENE5</accession>
<feature type="transmembrane region" description="Helical" evidence="1">
    <location>
        <begin position="223"/>
        <end position="246"/>
    </location>
</feature>
<organism evidence="2 3">
    <name type="scientific">Georgenia soli</name>
    <dbReference type="NCBI Taxonomy" id="638953"/>
    <lineage>
        <taxon>Bacteria</taxon>
        <taxon>Bacillati</taxon>
        <taxon>Actinomycetota</taxon>
        <taxon>Actinomycetes</taxon>
        <taxon>Micrococcales</taxon>
        <taxon>Bogoriellaceae</taxon>
        <taxon>Georgenia</taxon>
    </lineage>
</organism>
<name>A0A2A9ENE5_9MICO</name>
<evidence type="ECO:0000313" key="2">
    <source>
        <dbReference type="EMBL" id="PFG39760.1"/>
    </source>
</evidence>
<feature type="transmembrane region" description="Helical" evidence="1">
    <location>
        <begin position="159"/>
        <end position="180"/>
    </location>
</feature>
<keyword evidence="1" id="KW-0812">Transmembrane</keyword>
<sequence>MAAGTKTVQPGAAARTATLVLVGLLRVTGVLLLGVSVVWGWRASWARFGVCFGGAEPAVDLPEPRRASACVYMQGDLYDQYMPEVPWVPIADAARLEGLSLMALGVGLALVAASLAGRWFVWLLSLVGGLGIGAVWVAIGIPVWRTALAGERVGYEEYMAAVLLTWGTPWVTTGLAVLAWRWGGRDGRLVAAFWATMTLAQPLPEAFITLFLWPSHDTSPLHGIFRCVLVGLAALMVLVSFLPPAWRSRFLAGPLRRAGSGIARAAVKVQQWDVRVSPRRDGDDPVA</sequence>